<gene>
    <name evidence="4" type="ORF">DSTB1V02_LOCUS13645</name>
</gene>
<proteinExistence type="inferred from homology"/>
<comment type="similarity">
    <text evidence="1">Belongs to the heat shock protein 70 family.</text>
</comment>
<dbReference type="EMBL" id="CAJPEV010007015">
    <property type="protein sequence ID" value="CAG0904522.1"/>
    <property type="molecule type" value="Genomic_DNA"/>
</dbReference>
<dbReference type="SUPFAM" id="SSF53067">
    <property type="entry name" value="Actin-like ATPase domain"/>
    <property type="match status" value="2"/>
</dbReference>
<dbReference type="PROSITE" id="PS00297">
    <property type="entry name" value="HSP70_1"/>
    <property type="match status" value="1"/>
</dbReference>
<dbReference type="InterPro" id="IPR013126">
    <property type="entry name" value="Hsp_70_fam"/>
</dbReference>
<dbReference type="OrthoDB" id="6375249at2759"/>
<evidence type="ECO:0000256" key="3">
    <source>
        <dbReference type="ARBA" id="ARBA00022840"/>
    </source>
</evidence>
<dbReference type="Gene3D" id="3.90.640.10">
    <property type="entry name" value="Actin, Chain A, domain 4"/>
    <property type="match status" value="1"/>
</dbReference>
<dbReference type="Proteomes" id="UP000677054">
    <property type="component" value="Unassembled WGS sequence"/>
</dbReference>
<keyword evidence="2" id="KW-0547">Nucleotide-binding</keyword>
<sequence length="291" mass="32221">MTSNMGDALAIGIDLGTTYSCVGVYKSNTVDIIFNDWGNRTTPSYVAFTETDRLIGDPAKKEAVKNYANTIFDVKRLIGRTYDEPSVQNDIKHWPFKVFNAKGKPMIRVSYKGEKKEYHPQQISSMVLVKMKEIAENFLGHEVKDAVVTVPAYFNDSQRQATINAAEIAELNVLRIINEPTAAAIAYGLKNKMKGKRQILVYDLGGGTFDVSILTIEDEVYKVKAVGGNSHLGGKDFDNRMVDYIAKMKTAFRELTGCAGIGGVVEASLTAKQKIRVQFLGFLLAFIAFHV</sequence>
<accession>A0A7R9FT55</accession>
<evidence type="ECO:0000256" key="1">
    <source>
        <dbReference type="ARBA" id="ARBA00007381"/>
    </source>
</evidence>
<keyword evidence="3" id="KW-0067">ATP-binding</keyword>
<keyword evidence="5" id="KW-1185">Reference proteome</keyword>
<evidence type="ECO:0000256" key="2">
    <source>
        <dbReference type="ARBA" id="ARBA00022741"/>
    </source>
</evidence>
<dbReference type="GO" id="GO:0140662">
    <property type="term" value="F:ATP-dependent protein folding chaperone"/>
    <property type="evidence" value="ECO:0007669"/>
    <property type="project" value="InterPro"/>
</dbReference>
<dbReference type="Gene3D" id="3.30.420.40">
    <property type="match status" value="2"/>
</dbReference>
<dbReference type="InterPro" id="IPR043129">
    <property type="entry name" value="ATPase_NBD"/>
</dbReference>
<dbReference type="PROSITE" id="PS00329">
    <property type="entry name" value="HSP70_2"/>
    <property type="match status" value="1"/>
</dbReference>
<dbReference type="FunFam" id="3.30.420.40:FF:000026">
    <property type="entry name" value="Heat shock protein 70"/>
    <property type="match status" value="1"/>
</dbReference>
<evidence type="ECO:0000313" key="5">
    <source>
        <dbReference type="Proteomes" id="UP000677054"/>
    </source>
</evidence>
<dbReference type="Gene3D" id="3.30.30.30">
    <property type="match status" value="1"/>
</dbReference>
<organism evidence="4">
    <name type="scientific">Darwinula stevensoni</name>
    <dbReference type="NCBI Taxonomy" id="69355"/>
    <lineage>
        <taxon>Eukaryota</taxon>
        <taxon>Metazoa</taxon>
        <taxon>Ecdysozoa</taxon>
        <taxon>Arthropoda</taxon>
        <taxon>Crustacea</taxon>
        <taxon>Oligostraca</taxon>
        <taxon>Ostracoda</taxon>
        <taxon>Podocopa</taxon>
        <taxon>Podocopida</taxon>
        <taxon>Darwinulocopina</taxon>
        <taxon>Darwinuloidea</taxon>
        <taxon>Darwinulidae</taxon>
        <taxon>Darwinula</taxon>
    </lineage>
</organism>
<protein>
    <recommendedName>
        <fullName evidence="6">Heat shock protein 70</fullName>
    </recommendedName>
</protein>
<evidence type="ECO:0000313" key="4">
    <source>
        <dbReference type="EMBL" id="CAD7253899.1"/>
    </source>
</evidence>
<reference evidence="4" key="1">
    <citation type="submission" date="2020-11" db="EMBL/GenBank/DDBJ databases">
        <authorList>
            <person name="Tran Van P."/>
        </authorList>
    </citation>
    <scope>NUCLEOTIDE SEQUENCE</scope>
</reference>
<dbReference type="PRINTS" id="PR00301">
    <property type="entry name" value="HEATSHOCK70"/>
</dbReference>
<dbReference type="InterPro" id="IPR018181">
    <property type="entry name" value="Heat_shock_70_CS"/>
</dbReference>
<name>A0A7R9FT55_9CRUS</name>
<dbReference type="Pfam" id="PF00012">
    <property type="entry name" value="HSP70"/>
    <property type="match status" value="1"/>
</dbReference>
<dbReference type="GO" id="GO:0005524">
    <property type="term" value="F:ATP binding"/>
    <property type="evidence" value="ECO:0007669"/>
    <property type="project" value="UniProtKB-KW"/>
</dbReference>
<dbReference type="PANTHER" id="PTHR19375">
    <property type="entry name" value="HEAT SHOCK PROTEIN 70KDA"/>
    <property type="match status" value="1"/>
</dbReference>
<dbReference type="AlphaFoldDB" id="A0A7R9FT55"/>
<dbReference type="EMBL" id="LR906532">
    <property type="protein sequence ID" value="CAD7253899.1"/>
    <property type="molecule type" value="Genomic_DNA"/>
</dbReference>
<evidence type="ECO:0008006" key="6">
    <source>
        <dbReference type="Google" id="ProtNLM"/>
    </source>
</evidence>
<feature type="non-terminal residue" evidence="4">
    <location>
        <position position="291"/>
    </location>
</feature>
<dbReference type="FunFam" id="3.30.30.30:FF:000005">
    <property type="entry name" value="Heat shock protein ssb1"/>
    <property type="match status" value="1"/>
</dbReference>